<dbReference type="SUPFAM" id="SSF52980">
    <property type="entry name" value="Restriction endonuclease-like"/>
    <property type="match status" value="1"/>
</dbReference>
<dbReference type="STRING" id="526227.Mesil_0222"/>
<reference evidence="2 3" key="1">
    <citation type="journal article" date="2010" name="Stand. Genomic Sci.">
        <title>Complete genome sequence of Meiothermus silvanus type strain (VI-R2).</title>
        <authorList>
            <person name="Sikorski J."/>
            <person name="Tindall B.J."/>
            <person name="Lowry S."/>
            <person name="Lucas S."/>
            <person name="Nolan M."/>
            <person name="Copeland A."/>
            <person name="Glavina Del Rio T."/>
            <person name="Tice H."/>
            <person name="Cheng J.F."/>
            <person name="Han C."/>
            <person name="Pitluck S."/>
            <person name="Liolios K."/>
            <person name="Ivanova N."/>
            <person name="Mavromatis K."/>
            <person name="Mikhailova N."/>
            <person name="Pati A."/>
            <person name="Goodwin L."/>
            <person name="Chen A."/>
            <person name="Palaniappan K."/>
            <person name="Land M."/>
            <person name="Hauser L."/>
            <person name="Chang Y.J."/>
            <person name="Jeffries C.D."/>
            <person name="Rohde M."/>
            <person name="Goker M."/>
            <person name="Woyke T."/>
            <person name="Bristow J."/>
            <person name="Eisen J.A."/>
            <person name="Markowitz V."/>
            <person name="Hugenholtz P."/>
            <person name="Kyrpides N.C."/>
            <person name="Klenk H.P."/>
            <person name="Lapidus A."/>
        </authorList>
    </citation>
    <scope>NUCLEOTIDE SEQUENCE [LARGE SCALE GENOMIC DNA]</scope>
    <source>
        <strain evidence="3">ATCC 700542 / DSM 9946 / VI-R2</strain>
    </source>
</reference>
<dbReference type="PANTHER" id="PTHR35400">
    <property type="entry name" value="SLR1083 PROTEIN"/>
    <property type="match status" value="1"/>
</dbReference>
<dbReference type="AlphaFoldDB" id="D7BHC8"/>
<dbReference type="HOGENOM" id="CLU_076312_2_0_0"/>
<evidence type="ECO:0000313" key="2">
    <source>
        <dbReference type="EMBL" id="ADH62166.1"/>
    </source>
</evidence>
<dbReference type="EMBL" id="CP002042">
    <property type="protein sequence ID" value="ADH62166.1"/>
    <property type="molecule type" value="Genomic_DNA"/>
</dbReference>
<name>D7BHC8_ALLS1</name>
<dbReference type="eggNOG" id="COG4636">
    <property type="taxonomic scope" value="Bacteria"/>
</dbReference>
<dbReference type="InterPro" id="IPR011335">
    <property type="entry name" value="Restrct_endonuc-II-like"/>
</dbReference>
<accession>D7BHC8</accession>
<keyword evidence="3" id="KW-1185">Reference proteome</keyword>
<dbReference type="Proteomes" id="UP000001916">
    <property type="component" value="Chromosome"/>
</dbReference>
<dbReference type="CDD" id="cd06260">
    <property type="entry name" value="DUF820-like"/>
    <property type="match status" value="1"/>
</dbReference>
<dbReference type="Pfam" id="PF05685">
    <property type="entry name" value="Uma2"/>
    <property type="match status" value="1"/>
</dbReference>
<evidence type="ECO:0000313" key="3">
    <source>
        <dbReference type="Proteomes" id="UP000001916"/>
    </source>
</evidence>
<dbReference type="PANTHER" id="PTHR35400:SF1">
    <property type="entry name" value="SLR1083 PROTEIN"/>
    <property type="match status" value="1"/>
</dbReference>
<dbReference type="Gene3D" id="3.90.1570.10">
    <property type="entry name" value="tt1808, chain A"/>
    <property type="match status" value="1"/>
</dbReference>
<gene>
    <name evidence="2" type="ordered locus">Mesil_0222</name>
</gene>
<protein>
    <recommendedName>
        <fullName evidence="1">Putative restriction endonuclease domain-containing protein</fullName>
    </recommendedName>
</protein>
<dbReference type="InterPro" id="IPR008538">
    <property type="entry name" value="Uma2"/>
</dbReference>
<sequence>MYHGFMVTLEHQIVAPQKKRWTVDELLAMEKAGLLDPEKRIELLDGEVYEMPPTSEGHASSVDWLVRLFLKQFDERAVVRSQNPIRLDDEDLPLPDLALLEWKEDFYRQGHPRPENVYLVVEVSDATLWFDRSSKLKRYAKAGLREVWIVNLKDRQTEVFRDPSGEEYLTRFVVKPGESVAPLAFPDDPITPL</sequence>
<evidence type="ECO:0000259" key="1">
    <source>
        <dbReference type="Pfam" id="PF05685"/>
    </source>
</evidence>
<dbReference type="KEGG" id="msv:Mesil_0222"/>
<feature type="domain" description="Putative restriction endonuclease" evidence="1">
    <location>
        <begin position="24"/>
        <end position="186"/>
    </location>
</feature>
<proteinExistence type="predicted"/>
<dbReference type="InterPro" id="IPR012296">
    <property type="entry name" value="Nuclease_put_TT1808"/>
</dbReference>
<organism evidence="2 3">
    <name type="scientific">Allomeiothermus silvanus (strain ATCC 700542 / DSM 9946 / NBRC 106475 / NCIMB 13440 / VI-R2)</name>
    <name type="common">Thermus silvanus</name>
    <dbReference type="NCBI Taxonomy" id="526227"/>
    <lineage>
        <taxon>Bacteria</taxon>
        <taxon>Thermotogati</taxon>
        <taxon>Deinococcota</taxon>
        <taxon>Deinococci</taxon>
        <taxon>Thermales</taxon>
        <taxon>Thermaceae</taxon>
        <taxon>Allomeiothermus</taxon>
    </lineage>
</organism>